<organism evidence="2 3">
    <name type="scientific">Aeoliella straminimaris</name>
    <dbReference type="NCBI Taxonomy" id="2954799"/>
    <lineage>
        <taxon>Bacteria</taxon>
        <taxon>Pseudomonadati</taxon>
        <taxon>Planctomycetota</taxon>
        <taxon>Planctomycetia</taxon>
        <taxon>Pirellulales</taxon>
        <taxon>Lacipirellulaceae</taxon>
        <taxon>Aeoliella</taxon>
    </lineage>
</organism>
<dbReference type="EMBL" id="JAMXLR010000061">
    <property type="protein sequence ID" value="MCO6045650.1"/>
    <property type="molecule type" value="Genomic_DNA"/>
</dbReference>
<evidence type="ECO:0000259" key="1">
    <source>
        <dbReference type="Pfam" id="PF07811"/>
    </source>
</evidence>
<proteinExistence type="predicted"/>
<sequence length="136" mass="14711">MSPAIRRPRCRHRGIATVELAVCLPMLALLVFGSIQASNLIYVKHVITSAAYEGTLELARADATPDTVMLRVNQVLGMHDIVKTNVEISPTGRIFDNLSAGSPVSIRVRADVPSNMTIVNWFPCPDAIECTAVGPK</sequence>
<comment type="caution">
    <text evidence="2">The sequence shown here is derived from an EMBL/GenBank/DDBJ whole genome shotgun (WGS) entry which is preliminary data.</text>
</comment>
<accession>A0A9X2FB64</accession>
<keyword evidence="3" id="KW-1185">Reference proteome</keyword>
<reference evidence="2" key="1">
    <citation type="submission" date="2022-06" db="EMBL/GenBank/DDBJ databases">
        <title>Aeoliella straminimaris, a novel planctomycete from sediments.</title>
        <authorList>
            <person name="Vitorino I.R."/>
            <person name="Lage O.M."/>
        </authorList>
    </citation>
    <scope>NUCLEOTIDE SEQUENCE</scope>
    <source>
        <strain evidence="2">ICT_H6.2</strain>
    </source>
</reference>
<evidence type="ECO:0000313" key="3">
    <source>
        <dbReference type="Proteomes" id="UP001155241"/>
    </source>
</evidence>
<gene>
    <name evidence="2" type="ORF">NG895_17265</name>
</gene>
<dbReference type="Proteomes" id="UP001155241">
    <property type="component" value="Unassembled WGS sequence"/>
</dbReference>
<name>A0A9X2FB64_9BACT</name>
<dbReference type="AlphaFoldDB" id="A0A9X2FB64"/>
<evidence type="ECO:0000313" key="2">
    <source>
        <dbReference type="EMBL" id="MCO6045650.1"/>
    </source>
</evidence>
<dbReference type="InterPro" id="IPR012495">
    <property type="entry name" value="TadE-like_dom"/>
</dbReference>
<protein>
    <submittedName>
        <fullName evidence="2">Pilus assembly protein</fullName>
    </submittedName>
</protein>
<dbReference type="Pfam" id="PF07811">
    <property type="entry name" value="TadE"/>
    <property type="match status" value="1"/>
</dbReference>
<feature type="domain" description="TadE-like" evidence="1">
    <location>
        <begin position="14"/>
        <end position="54"/>
    </location>
</feature>